<keyword evidence="5 6" id="KW-0472">Membrane</keyword>
<feature type="non-terminal residue" evidence="8">
    <location>
        <position position="1"/>
    </location>
</feature>
<dbReference type="GO" id="GO:0005886">
    <property type="term" value="C:plasma membrane"/>
    <property type="evidence" value="ECO:0007669"/>
    <property type="project" value="UniProtKB-SubCell"/>
</dbReference>
<organism evidence="8 9">
    <name type="scientific">Candidatus Flavonifractor merdipullorum</name>
    <dbReference type="NCBI Taxonomy" id="2838590"/>
    <lineage>
        <taxon>Bacteria</taxon>
        <taxon>Bacillati</taxon>
        <taxon>Bacillota</taxon>
        <taxon>Clostridia</taxon>
        <taxon>Eubacteriales</taxon>
        <taxon>Oscillospiraceae</taxon>
        <taxon>Flavonifractor</taxon>
    </lineage>
</organism>
<dbReference type="PANTHER" id="PTHR47755:SF1">
    <property type="entry name" value="CELL DIVISION PROTEIN FTSX"/>
    <property type="match status" value="1"/>
</dbReference>
<evidence type="ECO:0000259" key="7">
    <source>
        <dbReference type="Pfam" id="PF02687"/>
    </source>
</evidence>
<name>A0A9D1RTU8_9FIRM</name>
<evidence type="ECO:0000313" key="8">
    <source>
        <dbReference type="EMBL" id="HIW94098.1"/>
    </source>
</evidence>
<gene>
    <name evidence="8" type="ORF">H9868_06105</name>
</gene>
<evidence type="ECO:0000313" key="9">
    <source>
        <dbReference type="Proteomes" id="UP000824192"/>
    </source>
</evidence>
<reference evidence="8" key="1">
    <citation type="journal article" date="2021" name="PeerJ">
        <title>Extensive microbial diversity within the chicken gut microbiome revealed by metagenomics and culture.</title>
        <authorList>
            <person name="Gilroy R."/>
            <person name="Ravi A."/>
            <person name="Getino M."/>
            <person name="Pursley I."/>
            <person name="Horton D.L."/>
            <person name="Alikhan N.F."/>
            <person name="Baker D."/>
            <person name="Gharbi K."/>
            <person name="Hall N."/>
            <person name="Watson M."/>
            <person name="Adriaenssens E.M."/>
            <person name="Foster-Nyarko E."/>
            <person name="Jarju S."/>
            <person name="Secka A."/>
            <person name="Antonio M."/>
            <person name="Oren A."/>
            <person name="Chaudhuri R.R."/>
            <person name="La Ragione R."/>
            <person name="Hildebrand F."/>
            <person name="Pallen M.J."/>
        </authorList>
    </citation>
    <scope>NUCLEOTIDE SEQUENCE</scope>
    <source>
        <strain evidence="8">ChiGjej6B6-1540</strain>
    </source>
</reference>
<dbReference type="EMBL" id="DXGA01000125">
    <property type="protein sequence ID" value="HIW94098.1"/>
    <property type="molecule type" value="Genomic_DNA"/>
</dbReference>
<evidence type="ECO:0000256" key="5">
    <source>
        <dbReference type="ARBA" id="ARBA00023136"/>
    </source>
</evidence>
<feature type="domain" description="ABC3 transporter permease C-terminal" evidence="7">
    <location>
        <begin position="1"/>
        <end position="89"/>
    </location>
</feature>
<proteinExistence type="predicted"/>
<evidence type="ECO:0000256" key="6">
    <source>
        <dbReference type="SAM" id="Phobius"/>
    </source>
</evidence>
<dbReference type="InterPro" id="IPR004513">
    <property type="entry name" value="FtsX"/>
</dbReference>
<dbReference type="InterPro" id="IPR003838">
    <property type="entry name" value="ABC3_permease_C"/>
</dbReference>
<evidence type="ECO:0000256" key="2">
    <source>
        <dbReference type="ARBA" id="ARBA00022475"/>
    </source>
</evidence>
<comment type="caution">
    <text evidence="8">The sequence shown here is derived from an EMBL/GenBank/DDBJ whole genome shotgun (WGS) entry which is preliminary data.</text>
</comment>
<reference evidence="8" key="2">
    <citation type="submission" date="2021-04" db="EMBL/GenBank/DDBJ databases">
        <authorList>
            <person name="Gilroy R."/>
        </authorList>
    </citation>
    <scope>NUCLEOTIDE SEQUENCE</scope>
    <source>
        <strain evidence="8">ChiGjej6B6-1540</strain>
    </source>
</reference>
<sequence>KMCGATNAFVRWPFVFEGMILGLAGALLSYFFQWGVYDLIKQAVDNSDTMQLITVLPFEQMSMEVLFVFLVTGFIIGVGGSLMAIRKFLQV</sequence>
<evidence type="ECO:0000256" key="3">
    <source>
        <dbReference type="ARBA" id="ARBA00022692"/>
    </source>
</evidence>
<dbReference type="PANTHER" id="PTHR47755">
    <property type="entry name" value="CELL DIVISION PROTEIN FTSX"/>
    <property type="match status" value="1"/>
</dbReference>
<dbReference type="Proteomes" id="UP000824192">
    <property type="component" value="Unassembled WGS sequence"/>
</dbReference>
<keyword evidence="4 6" id="KW-1133">Transmembrane helix</keyword>
<protein>
    <submittedName>
        <fullName evidence="8">ABC transporter permease</fullName>
    </submittedName>
</protein>
<evidence type="ECO:0000256" key="4">
    <source>
        <dbReference type="ARBA" id="ARBA00022989"/>
    </source>
</evidence>
<dbReference type="AlphaFoldDB" id="A0A9D1RTU8"/>
<dbReference type="GO" id="GO:0051301">
    <property type="term" value="P:cell division"/>
    <property type="evidence" value="ECO:0007669"/>
    <property type="project" value="InterPro"/>
</dbReference>
<keyword evidence="2" id="KW-1003">Cell membrane</keyword>
<feature type="transmembrane region" description="Helical" evidence="6">
    <location>
        <begin position="65"/>
        <end position="85"/>
    </location>
</feature>
<dbReference type="Pfam" id="PF02687">
    <property type="entry name" value="FtsX"/>
    <property type="match status" value="1"/>
</dbReference>
<evidence type="ECO:0000256" key="1">
    <source>
        <dbReference type="ARBA" id="ARBA00004651"/>
    </source>
</evidence>
<comment type="subcellular location">
    <subcellularLocation>
        <location evidence="1">Cell membrane</location>
        <topology evidence="1">Multi-pass membrane protein</topology>
    </subcellularLocation>
</comment>
<feature type="transmembrane region" description="Helical" evidence="6">
    <location>
        <begin position="12"/>
        <end position="32"/>
    </location>
</feature>
<accession>A0A9D1RTU8</accession>
<keyword evidence="3 6" id="KW-0812">Transmembrane</keyword>